<gene>
    <name evidence="2" type="ORF">DSM107014_06515</name>
</gene>
<organism evidence="2 3">
    <name type="scientific">Gomphosphaeria aponina SAG 52.96 = DSM 107014</name>
    <dbReference type="NCBI Taxonomy" id="1521640"/>
    <lineage>
        <taxon>Bacteria</taxon>
        <taxon>Bacillati</taxon>
        <taxon>Cyanobacteriota</taxon>
        <taxon>Cyanophyceae</taxon>
        <taxon>Oscillatoriophycideae</taxon>
        <taxon>Chroococcales</taxon>
        <taxon>Gomphosphaeriaceae</taxon>
        <taxon>Gomphosphaeria</taxon>
    </lineage>
</organism>
<dbReference type="Proteomes" id="UP000767446">
    <property type="component" value="Unassembled WGS sequence"/>
</dbReference>
<evidence type="ECO:0000313" key="2">
    <source>
        <dbReference type="EMBL" id="MBR8827550.1"/>
    </source>
</evidence>
<comment type="caution">
    <text evidence="2">The sequence shown here is derived from an EMBL/GenBank/DDBJ whole genome shotgun (WGS) entry which is preliminary data.</text>
</comment>
<feature type="transmembrane region" description="Helical" evidence="1">
    <location>
        <begin position="221"/>
        <end position="238"/>
    </location>
</feature>
<sequence>MIESQKKVEINNNTVNSLWKFKGSLSNSIVLLRVVGYGLLILTLFDFVDVFIPLKIMNAGWQFQTIGQLVERAAVPLIGLVFVFFGERHDRKEWELPTLRILSFFSLVVGVLYFLLVPLAFMNTIRLYVENSRTVEAQLLQEKQQIERFQGQLQGVSSMSQMNTVVNRMVQQGMPEAIAQAPTLKGKKDGVLNFVVKQQNIKELQVKATLRSRQIGLLKNSLKWILGAVVSGVLFIILKRNTVWTRKI</sequence>
<feature type="transmembrane region" description="Helical" evidence="1">
    <location>
        <begin position="66"/>
        <end position="86"/>
    </location>
</feature>
<dbReference type="EMBL" id="JADQBC010000034">
    <property type="protein sequence ID" value="MBR8827550.1"/>
    <property type="molecule type" value="Genomic_DNA"/>
</dbReference>
<evidence type="ECO:0000313" key="3">
    <source>
        <dbReference type="Proteomes" id="UP000767446"/>
    </source>
</evidence>
<accession>A0A941GUM4</accession>
<evidence type="ECO:0000256" key="1">
    <source>
        <dbReference type="SAM" id="Phobius"/>
    </source>
</evidence>
<proteinExistence type="predicted"/>
<dbReference type="NCBIfam" id="NF038305">
    <property type="entry name" value="HpsJ_fam"/>
    <property type="match status" value="1"/>
</dbReference>
<feature type="transmembrane region" description="Helical" evidence="1">
    <location>
        <begin position="98"/>
        <end position="121"/>
    </location>
</feature>
<dbReference type="AlphaFoldDB" id="A0A941GUM4"/>
<dbReference type="InterPro" id="IPR047709">
    <property type="entry name" value="HpsJ-like"/>
</dbReference>
<keyword evidence="1" id="KW-0472">Membrane</keyword>
<feature type="transmembrane region" description="Helical" evidence="1">
    <location>
        <begin position="30"/>
        <end position="54"/>
    </location>
</feature>
<keyword evidence="1" id="KW-0812">Transmembrane</keyword>
<reference evidence="2" key="1">
    <citation type="submission" date="2021-02" db="EMBL/GenBank/DDBJ databases">
        <title>Metagenome analyses of Stigonema ocellatum DSM 106950, Chlorogloea purpurea SAG 13.99 and Gomphosphaeria aponina DSM 107014.</title>
        <authorList>
            <person name="Marter P."/>
            <person name="Huang S."/>
        </authorList>
    </citation>
    <scope>NUCLEOTIDE SEQUENCE</scope>
    <source>
        <strain evidence="2">JP213</strain>
    </source>
</reference>
<protein>
    <submittedName>
        <fullName evidence="2">HpsJ family protein</fullName>
    </submittedName>
</protein>
<keyword evidence="1" id="KW-1133">Transmembrane helix</keyword>
<name>A0A941GUM4_9CHRO</name>